<gene>
    <name evidence="7" type="ORF">Zmor_009420</name>
</gene>
<keyword evidence="1" id="KW-0479">Metal-binding</keyword>
<dbReference type="InterPro" id="IPR004162">
    <property type="entry name" value="SINA-like_animal"/>
</dbReference>
<dbReference type="InterPro" id="IPR013010">
    <property type="entry name" value="Znf_SIAH"/>
</dbReference>
<evidence type="ECO:0000313" key="8">
    <source>
        <dbReference type="Proteomes" id="UP001168821"/>
    </source>
</evidence>
<evidence type="ECO:0000256" key="1">
    <source>
        <dbReference type="ARBA" id="ARBA00022723"/>
    </source>
</evidence>
<comment type="caution">
    <text evidence="7">The sequence shown here is derived from an EMBL/GenBank/DDBJ whole genome shotgun (WGS) entry which is preliminary data.</text>
</comment>
<name>A0AA38ILV2_9CUCU</name>
<evidence type="ECO:0000256" key="3">
    <source>
        <dbReference type="ARBA" id="ARBA00022833"/>
    </source>
</evidence>
<dbReference type="GO" id="GO:0061630">
    <property type="term" value="F:ubiquitin protein ligase activity"/>
    <property type="evidence" value="ECO:0007669"/>
    <property type="project" value="TreeGrafter"/>
</dbReference>
<reference evidence="7" key="1">
    <citation type="journal article" date="2023" name="G3 (Bethesda)">
        <title>Whole genome assemblies of Zophobas morio and Tenebrio molitor.</title>
        <authorList>
            <person name="Kaur S."/>
            <person name="Stinson S.A."/>
            <person name="diCenzo G.C."/>
        </authorList>
    </citation>
    <scope>NUCLEOTIDE SEQUENCE</scope>
    <source>
        <strain evidence="7">QUZm001</strain>
    </source>
</reference>
<feature type="compositionally biased region" description="Polar residues" evidence="5">
    <location>
        <begin position="250"/>
        <end position="268"/>
    </location>
</feature>
<dbReference type="PANTHER" id="PTHR45877:SF2">
    <property type="entry name" value="E3 UBIQUITIN-PROTEIN LIGASE SINA-RELATED"/>
    <property type="match status" value="1"/>
</dbReference>
<evidence type="ECO:0000259" key="6">
    <source>
        <dbReference type="PROSITE" id="PS51081"/>
    </source>
</evidence>
<dbReference type="GO" id="GO:0031624">
    <property type="term" value="F:ubiquitin conjugating enzyme binding"/>
    <property type="evidence" value="ECO:0007669"/>
    <property type="project" value="TreeGrafter"/>
</dbReference>
<dbReference type="AlphaFoldDB" id="A0AA38ILV2"/>
<dbReference type="EMBL" id="JALNTZ010000003">
    <property type="protein sequence ID" value="KAJ3657633.1"/>
    <property type="molecule type" value="Genomic_DNA"/>
</dbReference>
<dbReference type="PROSITE" id="PS51081">
    <property type="entry name" value="ZF_SIAH"/>
    <property type="match status" value="1"/>
</dbReference>
<dbReference type="GO" id="GO:0043161">
    <property type="term" value="P:proteasome-mediated ubiquitin-dependent protein catabolic process"/>
    <property type="evidence" value="ECO:0007669"/>
    <property type="project" value="TreeGrafter"/>
</dbReference>
<protein>
    <recommendedName>
        <fullName evidence="6">SIAH-type domain-containing protein</fullName>
    </recommendedName>
</protein>
<dbReference type="GO" id="GO:0005737">
    <property type="term" value="C:cytoplasm"/>
    <property type="evidence" value="ECO:0007669"/>
    <property type="project" value="TreeGrafter"/>
</dbReference>
<organism evidence="7 8">
    <name type="scientific">Zophobas morio</name>
    <dbReference type="NCBI Taxonomy" id="2755281"/>
    <lineage>
        <taxon>Eukaryota</taxon>
        <taxon>Metazoa</taxon>
        <taxon>Ecdysozoa</taxon>
        <taxon>Arthropoda</taxon>
        <taxon>Hexapoda</taxon>
        <taxon>Insecta</taxon>
        <taxon>Pterygota</taxon>
        <taxon>Neoptera</taxon>
        <taxon>Endopterygota</taxon>
        <taxon>Coleoptera</taxon>
        <taxon>Polyphaga</taxon>
        <taxon>Cucujiformia</taxon>
        <taxon>Tenebrionidae</taxon>
        <taxon>Zophobas</taxon>
    </lineage>
</organism>
<dbReference type="Proteomes" id="UP001168821">
    <property type="component" value="Unassembled WGS sequence"/>
</dbReference>
<dbReference type="Pfam" id="PF21361">
    <property type="entry name" value="Sina_ZnF"/>
    <property type="match status" value="1"/>
</dbReference>
<keyword evidence="8" id="KW-1185">Reference proteome</keyword>
<feature type="domain" description="SIAH-type" evidence="6">
    <location>
        <begin position="61"/>
        <end position="122"/>
    </location>
</feature>
<dbReference type="PANTHER" id="PTHR45877">
    <property type="entry name" value="E3 UBIQUITIN-PROTEIN LIGASE SIAH2"/>
    <property type="match status" value="1"/>
</dbReference>
<accession>A0AA38ILV2</accession>
<evidence type="ECO:0000313" key="7">
    <source>
        <dbReference type="EMBL" id="KAJ3657633.1"/>
    </source>
</evidence>
<dbReference type="Gene3D" id="3.30.40.10">
    <property type="entry name" value="Zinc/RING finger domain, C3HC4 (zinc finger)"/>
    <property type="match status" value="1"/>
</dbReference>
<proteinExistence type="predicted"/>
<keyword evidence="3" id="KW-0862">Zinc</keyword>
<dbReference type="GO" id="GO:0008270">
    <property type="term" value="F:zinc ion binding"/>
    <property type="evidence" value="ECO:0007669"/>
    <property type="project" value="UniProtKB-KW"/>
</dbReference>
<keyword evidence="2 4" id="KW-0863">Zinc-finger</keyword>
<evidence type="ECO:0000256" key="2">
    <source>
        <dbReference type="ARBA" id="ARBA00022771"/>
    </source>
</evidence>
<sequence length="291" mass="33421">MDFVAVQTDDWIEKLKCASCGNYLSYFPIHTTFSNKNICGRCRTPPENTIRNEIYELVSQQMRFPCRYMSEGCFTKLSPEGTPHHENQCTFKDLKCPTHDFTSCKAKVSYWDFITHCQLKHGDLFLKNGQFEIYLTWSQNSYHLLEHNNQLFIVRKKFRVEDSLFQISVTPSERGDHTMWPYKVRLTCGSTELAVKGNTKVGVKEIFLNSLISQKGKASKITGRVFLMRKASGPEAVKDERNVFPEGAFPSTSSRVGEGQMSSRSPESGNLGKMAMEKSKYRPPFYVRNQK</sequence>
<dbReference type="InterPro" id="IPR013083">
    <property type="entry name" value="Znf_RING/FYVE/PHD"/>
</dbReference>
<evidence type="ECO:0000256" key="5">
    <source>
        <dbReference type="SAM" id="MobiDB-lite"/>
    </source>
</evidence>
<evidence type="ECO:0000256" key="4">
    <source>
        <dbReference type="PROSITE-ProRule" id="PRU00455"/>
    </source>
</evidence>
<feature type="region of interest" description="Disordered" evidence="5">
    <location>
        <begin position="244"/>
        <end position="291"/>
    </location>
</feature>
<dbReference type="SUPFAM" id="SSF49599">
    <property type="entry name" value="TRAF domain-like"/>
    <property type="match status" value="1"/>
</dbReference>